<organism evidence="1">
    <name type="scientific">marine metagenome</name>
    <dbReference type="NCBI Taxonomy" id="408172"/>
    <lineage>
        <taxon>unclassified sequences</taxon>
        <taxon>metagenomes</taxon>
        <taxon>ecological metagenomes</taxon>
    </lineage>
</organism>
<dbReference type="PANTHER" id="PTHR33706:SF1">
    <property type="entry name" value="TPR REPEAT PROTEIN"/>
    <property type="match status" value="1"/>
</dbReference>
<dbReference type="EMBL" id="UINC01139546">
    <property type="protein sequence ID" value="SVD26158.1"/>
    <property type="molecule type" value="Genomic_DNA"/>
</dbReference>
<dbReference type="SUPFAM" id="SSF82185">
    <property type="entry name" value="Histone H3 K4-specific methyltransferase SET7/9 N-terminal domain"/>
    <property type="match status" value="1"/>
</dbReference>
<dbReference type="AlphaFoldDB" id="A0A382TXJ9"/>
<dbReference type="Gene3D" id="2.20.110.10">
    <property type="entry name" value="Histone H3 K4-specific methyltransferase SET7/9 N-terminal domain"/>
    <property type="match status" value="2"/>
</dbReference>
<proteinExistence type="predicted"/>
<gene>
    <name evidence="1" type="ORF">METZ01_LOCUS379012</name>
</gene>
<sequence>MTDKQEKIFEDDLTGRKNGRRYLKYARVPFTGTAITERIPDNPFNLNTLLGRTNYKDGKRHGRCEQFHASGRLESTVNFKNGELHGSWERYYENGRLYFKGNYKNGKQHGPRERFHENGQLESRTNFKNGKRHGLRKTFAANGQLLFWGALQRIFEDDLTGRKNGRRYLKY</sequence>
<reference evidence="1" key="1">
    <citation type="submission" date="2018-05" db="EMBL/GenBank/DDBJ databases">
        <authorList>
            <person name="Lanie J.A."/>
            <person name="Ng W.-L."/>
            <person name="Kazmierczak K.M."/>
            <person name="Andrzejewski T.M."/>
            <person name="Davidsen T.M."/>
            <person name="Wayne K.J."/>
            <person name="Tettelin H."/>
            <person name="Glass J.I."/>
            <person name="Rusch D."/>
            <person name="Podicherti R."/>
            <person name="Tsui H.-C.T."/>
            <person name="Winkler M.E."/>
        </authorList>
    </citation>
    <scope>NUCLEOTIDE SEQUENCE</scope>
</reference>
<evidence type="ECO:0000313" key="1">
    <source>
        <dbReference type="EMBL" id="SVD26158.1"/>
    </source>
</evidence>
<accession>A0A382TXJ9</accession>
<feature type="non-terminal residue" evidence="1">
    <location>
        <position position="171"/>
    </location>
</feature>
<dbReference type="Pfam" id="PF07661">
    <property type="entry name" value="MORN_2"/>
    <property type="match status" value="3"/>
</dbReference>
<dbReference type="InterPro" id="IPR011652">
    <property type="entry name" value="MORN_2"/>
</dbReference>
<name>A0A382TXJ9_9ZZZZ</name>
<protein>
    <submittedName>
        <fullName evidence="1">Uncharacterized protein</fullName>
    </submittedName>
</protein>
<dbReference type="PANTHER" id="PTHR33706">
    <property type="entry name" value="MORN VARIANT REPEAT PROTEIN"/>
    <property type="match status" value="1"/>
</dbReference>